<sequence length="255" mass="27115">QAPLCLVFSGHRSGKLQLLSPCGLHCQVHQADMGTIIQTSSLLGPTPLICCYATEHQFSAWSVRVGAGRVELTLNTKVNCPAPATPVLSCLLPGLVCAISPSHSLLLFSLPRGECVERERSLAEPVSCLDYCPQLGLLALSGPGEIVEIWGCCGNMLSEIRLGSAVSHVCFANVRGDIVACFSGSISLISSLHFLPVRLLRTVLEQATADDALEDPVPFLPSSPDSYNMALVPMISPRSKGNMPEPNPPCGDHCE</sequence>
<organism evidence="1 2">
    <name type="scientific">Coregonus suidteri</name>
    <dbReference type="NCBI Taxonomy" id="861788"/>
    <lineage>
        <taxon>Eukaryota</taxon>
        <taxon>Metazoa</taxon>
        <taxon>Chordata</taxon>
        <taxon>Craniata</taxon>
        <taxon>Vertebrata</taxon>
        <taxon>Euteleostomi</taxon>
        <taxon>Actinopterygii</taxon>
        <taxon>Neopterygii</taxon>
        <taxon>Teleostei</taxon>
        <taxon>Protacanthopterygii</taxon>
        <taxon>Salmoniformes</taxon>
        <taxon>Salmonidae</taxon>
        <taxon>Coregoninae</taxon>
        <taxon>Coregonus</taxon>
    </lineage>
</organism>
<dbReference type="EMBL" id="JAGTTL010000005">
    <property type="protein sequence ID" value="KAK6322242.1"/>
    <property type="molecule type" value="Genomic_DNA"/>
</dbReference>
<comment type="caution">
    <text evidence="1">The sequence shown here is derived from an EMBL/GenBank/DDBJ whole genome shotgun (WGS) entry which is preliminary data.</text>
</comment>
<name>A0AAN8M9Y4_9TELE</name>
<dbReference type="AlphaFoldDB" id="A0AAN8M9Y4"/>
<dbReference type="PANTHER" id="PTHR45532:SF4">
    <property type="entry name" value="WD REPEAT-CONTAINING PROTEIN 55 HOMOLOG"/>
    <property type="match status" value="1"/>
</dbReference>
<accession>A0AAN8M9Y4</accession>
<proteinExistence type="predicted"/>
<dbReference type="PANTHER" id="PTHR45532">
    <property type="entry name" value="WD REPEAT-CONTAINING PROTEIN 97"/>
    <property type="match status" value="1"/>
</dbReference>
<evidence type="ECO:0000313" key="2">
    <source>
        <dbReference type="Proteomes" id="UP001356427"/>
    </source>
</evidence>
<reference evidence="1 2" key="1">
    <citation type="submission" date="2021-04" db="EMBL/GenBank/DDBJ databases">
        <authorList>
            <person name="De Guttry C."/>
            <person name="Zahm M."/>
            <person name="Klopp C."/>
            <person name="Cabau C."/>
            <person name="Louis A."/>
            <person name="Berthelot C."/>
            <person name="Parey E."/>
            <person name="Roest Crollius H."/>
            <person name="Montfort J."/>
            <person name="Robinson-Rechavi M."/>
            <person name="Bucao C."/>
            <person name="Bouchez O."/>
            <person name="Gislard M."/>
            <person name="Lluch J."/>
            <person name="Milhes M."/>
            <person name="Lampietro C."/>
            <person name="Lopez Roques C."/>
            <person name="Donnadieu C."/>
            <person name="Braasch I."/>
            <person name="Desvignes T."/>
            <person name="Postlethwait J."/>
            <person name="Bobe J."/>
            <person name="Wedekind C."/>
            <person name="Guiguen Y."/>
        </authorList>
    </citation>
    <scope>NUCLEOTIDE SEQUENCE [LARGE SCALE GENOMIC DNA]</scope>
    <source>
        <strain evidence="1">Cs_M1</strain>
        <tissue evidence="1">Blood</tissue>
    </source>
</reference>
<gene>
    <name evidence="1" type="ORF">J4Q44_G00070340</name>
</gene>
<dbReference type="InterPro" id="IPR036322">
    <property type="entry name" value="WD40_repeat_dom_sf"/>
</dbReference>
<keyword evidence="2" id="KW-1185">Reference proteome</keyword>
<dbReference type="Proteomes" id="UP001356427">
    <property type="component" value="Unassembled WGS sequence"/>
</dbReference>
<evidence type="ECO:0000313" key="1">
    <source>
        <dbReference type="EMBL" id="KAK6322242.1"/>
    </source>
</evidence>
<protein>
    <submittedName>
        <fullName evidence="1">Uncharacterized protein</fullName>
    </submittedName>
</protein>
<dbReference type="SUPFAM" id="SSF50978">
    <property type="entry name" value="WD40 repeat-like"/>
    <property type="match status" value="1"/>
</dbReference>
<feature type="non-terminal residue" evidence="1">
    <location>
        <position position="1"/>
    </location>
</feature>